<proteinExistence type="predicted"/>
<accession>A0A501PSG1</accession>
<dbReference type="OrthoDB" id="1551130at2"/>
<dbReference type="AlphaFoldDB" id="A0A501PSG1"/>
<evidence type="ECO:0000313" key="1">
    <source>
        <dbReference type="EMBL" id="TPD62992.1"/>
    </source>
</evidence>
<dbReference type="Proteomes" id="UP000319148">
    <property type="component" value="Unassembled WGS sequence"/>
</dbReference>
<dbReference type="InterPro" id="IPR021497">
    <property type="entry name" value="GTA_holin_3TM"/>
</dbReference>
<sequence length="130" mass="14144">MLDFLGEAIGKVFGIVDKSVPDKDQAAKLKADLQATIWEYHSKLLEAAKATIVAEAQGESLLQRIWRPITMLTFTALIVAKWLGVTAPGISEEIEIQLLEIIKIGLGGYIVGRSVEKGVKAWKGHTDNGT</sequence>
<name>A0A501PSG1_9PROT</name>
<dbReference type="RefSeq" id="WP_139938242.1">
    <property type="nucleotide sequence ID" value="NZ_JBHSYP010000022.1"/>
</dbReference>
<dbReference type="EMBL" id="VFIY01000004">
    <property type="protein sequence ID" value="TPD62992.1"/>
    <property type="molecule type" value="Genomic_DNA"/>
</dbReference>
<dbReference type="Pfam" id="PF11351">
    <property type="entry name" value="GTA_holin_3TM"/>
    <property type="match status" value="1"/>
</dbReference>
<organism evidence="1 2">
    <name type="scientific">Emcibacter nanhaiensis</name>
    <dbReference type="NCBI Taxonomy" id="1505037"/>
    <lineage>
        <taxon>Bacteria</taxon>
        <taxon>Pseudomonadati</taxon>
        <taxon>Pseudomonadota</taxon>
        <taxon>Alphaproteobacteria</taxon>
        <taxon>Emcibacterales</taxon>
        <taxon>Emcibacteraceae</taxon>
        <taxon>Emcibacter</taxon>
    </lineage>
</organism>
<reference evidence="2" key="1">
    <citation type="submission" date="2019-06" db="EMBL/GenBank/DDBJ databases">
        <title>The complete genome of Emcibacter congregatus ZYLT.</title>
        <authorList>
            <person name="Zhao Z."/>
        </authorList>
    </citation>
    <scope>NUCLEOTIDE SEQUENCE [LARGE SCALE GENOMIC DNA]</scope>
    <source>
        <strain evidence="2">MCCC 1A06723</strain>
    </source>
</reference>
<comment type="caution">
    <text evidence="1">The sequence shown here is derived from an EMBL/GenBank/DDBJ whole genome shotgun (WGS) entry which is preliminary data.</text>
</comment>
<evidence type="ECO:0000313" key="2">
    <source>
        <dbReference type="Proteomes" id="UP000319148"/>
    </source>
</evidence>
<keyword evidence="2" id="KW-1185">Reference proteome</keyword>
<evidence type="ECO:0008006" key="3">
    <source>
        <dbReference type="Google" id="ProtNLM"/>
    </source>
</evidence>
<protein>
    <recommendedName>
        <fullName evidence="3">Holin</fullName>
    </recommendedName>
</protein>
<gene>
    <name evidence="1" type="ORF">FIV46_02625</name>
</gene>